<evidence type="ECO:0000256" key="10">
    <source>
        <dbReference type="ARBA" id="ARBA00037954"/>
    </source>
</evidence>
<evidence type="ECO:0000256" key="4">
    <source>
        <dbReference type="ARBA" id="ARBA00022741"/>
    </source>
</evidence>
<feature type="region of interest" description="Disordered" evidence="14">
    <location>
        <begin position="1"/>
        <end position="116"/>
    </location>
</feature>
<evidence type="ECO:0000256" key="11">
    <source>
        <dbReference type="ARBA" id="ARBA00047984"/>
    </source>
</evidence>
<evidence type="ECO:0000313" key="17">
    <source>
        <dbReference type="EMBL" id="KAK0164213.1"/>
    </source>
</evidence>
<dbReference type="GO" id="GO:0003676">
    <property type="term" value="F:nucleic acid binding"/>
    <property type="evidence" value="ECO:0007669"/>
    <property type="project" value="InterPro"/>
</dbReference>
<dbReference type="AlphaFoldDB" id="A0AA39KJW6"/>
<feature type="compositionally biased region" description="Basic and acidic residues" evidence="14">
    <location>
        <begin position="101"/>
        <end position="116"/>
    </location>
</feature>
<sequence>MASYDKKPVKRSRSCEREREEDREHERKRARSGERRDQTKDIKSLDKNQKPSPILFIDDETKKDSKQHQQQLLASDFNKNKEHCNYDNDDGENGKRTNTNGKKEPLSLDEEVKDKDNEKEVEAIKESYLGLMKEKRRVRRLNDRKFVFDWDTSENTSVDYNNIYKEHHQVQFFGRGNLTSIDIEAEKRDQSEFYSDQLLKKRRTETEKEQEKMRLKKVKRKEEKQKWDDRHWSEKASNEMTERDWQIFREDYNIAIKAGQIPDPIRTWKECGFQNEILDIIDKIGYKDLTPIQRQAAIPIGLQNRDIIGVAETGSGKTLAFLIPLLLWVSTLPKIETPEEADQGPYSIILTPTRELAQQIEEETNKFGQPLGIRTVLVVGGLSREEQEFRLRMGCEIVIATPERLIDVLENRYLVLNQCTYIVLDEADRMIDMGFEPDVQKILEYMPVTNLKPDNEDAENKEKLSANYNTTKKYRQTIMFTATMPAAVERLARTYLENSYEL</sequence>
<dbReference type="CDD" id="cd17945">
    <property type="entry name" value="DEADc_DDX23"/>
    <property type="match status" value="1"/>
</dbReference>
<dbReference type="GO" id="GO:0006397">
    <property type="term" value="P:mRNA processing"/>
    <property type="evidence" value="ECO:0007669"/>
    <property type="project" value="UniProtKB-KW"/>
</dbReference>
<dbReference type="SMART" id="SM00487">
    <property type="entry name" value="DEXDc"/>
    <property type="match status" value="1"/>
</dbReference>
<keyword evidence="7 13" id="KW-0067">ATP-binding</keyword>
<evidence type="ECO:0000256" key="14">
    <source>
        <dbReference type="SAM" id="MobiDB-lite"/>
    </source>
</evidence>
<reference evidence="17" key="2">
    <citation type="submission" date="2023-03" db="EMBL/GenBank/DDBJ databases">
        <authorList>
            <person name="Inwood S.N."/>
            <person name="Skelly J.G."/>
            <person name="Guhlin J."/>
            <person name="Harrop T.W.R."/>
            <person name="Goldson S.G."/>
            <person name="Dearden P.K."/>
        </authorList>
    </citation>
    <scope>NUCLEOTIDE SEQUENCE</scope>
    <source>
        <strain evidence="17">Irish</strain>
        <tissue evidence="17">Whole body</tissue>
    </source>
</reference>
<keyword evidence="3" id="KW-0507">mRNA processing</keyword>
<evidence type="ECO:0000256" key="13">
    <source>
        <dbReference type="RuleBase" id="RU000492"/>
    </source>
</evidence>
<evidence type="ECO:0000256" key="7">
    <source>
        <dbReference type="ARBA" id="ARBA00022840"/>
    </source>
</evidence>
<keyword evidence="4 13" id="KW-0547">Nucleotide-binding</keyword>
<name>A0AA39KJW6_9HYME</name>
<keyword evidence="6 13" id="KW-0347">Helicase</keyword>
<dbReference type="EC" id="3.6.4.13" evidence="2"/>
<organism evidence="17 18">
    <name type="scientific">Microctonus aethiopoides</name>
    <dbReference type="NCBI Taxonomy" id="144406"/>
    <lineage>
        <taxon>Eukaryota</taxon>
        <taxon>Metazoa</taxon>
        <taxon>Ecdysozoa</taxon>
        <taxon>Arthropoda</taxon>
        <taxon>Hexapoda</taxon>
        <taxon>Insecta</taxon>
        <taxon>Pterygota</taxon>
        <taxon>Neoptera</taxon>
        <taxon>Endopterygota</taxon>
        <taxon>Hymenoptera</taxon>
        <taxon>Apocrita</taxon>
        <taxon>Ichneumonoidea</taxon>
        <taxon>Braconidae</taxon>
        <taxon>Euphorinae</taxon>
        <taxon>Microctonus</taxon>
    </lineage>
</organism>
<dbReference type="EMBL" id="JAQQBS010001422">
    <property type="protein sequence ID" value="KAK0164213.1"/>
    <property type="molecule type" value="Genomic_DNA"/>
</dbReference>
<dbReference type="InterPro" id="IPR000629">
    <property type="entry name" value="RNA-helicase_DEAD-box_CS"/>
</dbReference>
<feature type="domain" description="DEAD-box RNA helicase Q" evidence="16">
    <location>
        <begin position="266"/>
        <end position="294"/>
    </location>
</feature>
<dbReference type="GO" id="GO:0003724">
    <property type="term" value="F:RNA helicase activity"/>
    <property type="evidence" value="ECO:0007669"/>
    <property type="project" value="UniProtKB-EC"/>
</dbReference>
<reference evidence="17" key="1">
    <citation type="journal article" date="2023" name="bioRxiv">
        <title>Scaffold-level genome assemblies of two parasitoid biocontrol wasps reveal the parthenogenesis mechanism and an associated novel virus.</title>
        <authorList>
            <person name="Inwood S."/>
            <person name="Skelly J."/>
            <person name="Guhlin J."/>
            <person name="Harrop T."/>
            <person name="Goldson S."/>
            <person name="Dearden P."/>
        </authorList>
    </citation>
    <scope>NUCLEOTIDE SEQUENCE</scope>
    <source>
        <strain evidence="17">Irish</strain>
        <tissue evidence="17">Whole body</tissue>
    </source>
</reference>
<evidence type="ECO:0000256" key="6">
    <source>
        <dbReference type="ARBA" id="ARBA00022806"/>
    </source>
</evidence>
<dbReference type="GO" id="GO:0005524">
    <property type="term" value="F:ATP binding"/>
    <property type="evidence" value="ECO:0007669"/>
    <property type="project" value="UniProtKB-KW"/>
</dbReference>
<dbReference type="InterPro" id="IPR014014">
    <property type="entry name" value="RNA_helicase_DEAD_Q_motif"/>
</dbReference>
<keyword evidence="18" id="KW-1185">Reference proteome</keyword>
<evidence type="ECO:0000259" key="15">
    <source>
        <dbReference type="PROSITE" id="PS51192"/>
    </source>
</evidence>
<evidence type="ECO:0000256" key="2">
    <source>
        <dbReference type="ARBA" id="ARBA00012552"/>
    </source>
</evidence>
<evidence type="ECO:0000259" key="16">
    <source>
        <dbReference type="PROSITE" id="PS51195"/>
    </source>
</evidence>
<feature type="compositionally biased region" description="Basic and acidic residues" evidence="14">
    <location>
        <begin position="1"/>
        <end position="49"/>
    </location>
</feature>
<dbReference type="Pfam" id="PF00270">
    <property type="entry name" value="DEAD"/>
    <property type="match status" value="1"/>
</dbReference>
<dbReference type="InterPro" id="IPR057479">
    <property type="entry name" value="PRP28/DDX23-like_helical"/>
</dbReference>
<feature type="short sequence motif" description="Q motif" evidence="12">
    <location>
        <begin position="266"/>
        <end position="294"/>
    </location>
</feature>
<accession>A0AA39KJW6</accession>
<dbReference type="Gene3D" id="3.40.50.300">
    <property type="entry name" value="P-loop containing nucleotide triphosphate hydrolases"/>
    <property type="match status" value="1"/>
</dbReference>
<dbReference type="PROSITE" id="PS51195">
    <property type="entry name" value="Q_MOTIF"/>
    <property type="match status" value="1"/>
</dbReference>
<dbReference type="GO" id="GO:0016787">
    <property type="term" value="F:hydrolase activity"/>
    <property type="evidence" value="ECO:0007669"/>
    <property type="project" value="UniProtKB-KW"/>
</dbReference>
<keyword evidence="5 13" id="KW-0378">Hydrolase</keyword>
<gene>
    <name evidence="17" type="ORF">PV328_002867</name>
</gene>
<dbReference type="Proteomes" id="UP001168990">
    <property type="component" value="Unassembled WGS sequence"/>
</dbReference>
<dbReference type="InterPro" id="IPR011545">
    <property type="entry name" value="DEAD/DEAH_box_helicase_dom"/>
</dbReference>
<dbReference type="GO" id="GO:0005634">
    <property type="term" value="C:nucleus"/>
    <property type="evidence" value="ECO:0007669"/>
    <property type="project" value="UniProtKB-SubCell"/>
</dbReference>
<evidence type="ECO:0000256" key="8">
    <source>
        <dbReference type="ARBA" id="ARBA00023187"/>
    </source>
</evidence>
<dbReference type="PROSITE" id="PS00039">
    <property type="entry name" value="DEAD_ATP_HELICASE"/>
    <property type="match status" value="1"/>
</dbReference>
<keyword evidence="9" id="KW-0539">Nucleus</keyword>
<dbReference type="SUPFAM" id="SSF52540">
    <property type="entry name" value="P-loop containing nucleoside triphosphate hydrolases"/>
    <property type="match status" value="1"/>
</dbReference>
<feature type="domain" description="Helicase ATP-binding" evidence="15">
    <location>
        <begin position="298"/>
        <end position="502"/>
    </location>
</feature>
<comment type="subcellular location">
    <subcellularLocation>
        <location evidence="1">Nucleus</location>
    </subcellularLocation>
</comment>
<evidence type="ECO:0000256" key="1">
    <source>
        <dbReference type="ARBA" id="ARBA00004123"/>
    </source>
</evidence>
<dbReference type="InterPro" id="IPR014001">
    <property type="entry name" value="Helicase_ATP-bd"/>
</dbReference>
<protein>
    <recommendedName>
        <fullName evidence="2">RNA helicase</fullName>
        <ecNumber evidence="2">3.6.4.13</ecNumber>
    </recommendedName>
</protein>
<evidence type="ECO:0000256" key="12">
    <source>
        <dbReference type="PROSITE-ProRule" id="PRU00552"/>
    </source>
</evidence>
<evidence type="ECO:0000256" key="3">
    <source>
        <dbReference type="ARBA" id="ARBA00022664"/>
    </source>
</evidence>
<keyword evidence="8" id="KW-0508">mRNA splicing</keyword>
<comment type="caution">
    <text evidence="17">The sequence shown here is derived from an EMBL/GenBank/DDBJ whole genome shotgun (WGS) entry which is preliminary data.</text>
</comment>
<dbReference type="FunFam" id="3.40.50.300:FF:000322">
    <property type="entry name" value="probable ATP-dependent RNA helicase DDX23"/>
    <property type="match status" value="1"/>
</dbReference>
<dbReference type="GO" id="GO:0008380">
    <property type="term" value="P:RNA splicing"/>
    <property type="evidence" value="ECO:0007669"/>
    <property type="project" value="UniProtKB-KW"/>
</dbReference>
<evidence type="ECO:0000313" key="18">
    <source>
        <dbReference type="Proteomes" id="UP001168990"/>
    </source>
</evidence>
<comment type="catalytic activity">
    <reaction evidence="11">
        <text>ATP + H2O = ADP + phosphate + H(+)</text>
        <dbReference type="Rhea" id="RHEA:13065"/>
        <dbReference type="ChEBI" id="CHEBI:15377"/>
        <dbReference type="ChEBI" id="CHEBI:15378"/>
        <dbReference type="ChEBI" id="CHEBI:30616"/>
        <dbReference type="ChEBI" id="CHEBI:43474"/>
        <dbReference type="ChEBI" id="CHEBI:456216"/>
        <dbReference type="EC" id="3.6.4.13"/>
    </reaction>
</comment>
<proteinExistence type="inferred from homology"/>
<evidence type="ECO:0000256" key="5">
    <source>
        <dbReference type="ARBA" id="ARBA00022801"/>
    </source>
</evidence>
<dbReference type="Pfam" id="PF25430">
    <property type="entry name" value="DDX23"/>
    <property type="match status" value="1"/>
</dbReference>
<dbReference type="PROSITE" id="PS51192">
    <property type="entry name" value="HELICASE_ATP_BIND_1"/>
    <property type="match status" value="1"/>
</dbReference>
<dbReference type="PANTHER" id="PTHR47958">
    <property type="entry name" value="ATP-DEPENDENT RNA HELICASE DBP3"/>
    <property type="match status" value="1"/>
</dbReference>
<dbReference type="InterPro" id="IPR027417">
    <property type="entry name" value="P-loop_NTPase"/>
</dbReference>
<comment type="similarity">
    <text evidence="10">Belongs to the DEAD box helicase family. DDX23/PRP28 subfamily.</text>
</comment>
<dbReference type="GO" id="GO:0010468">
    <property type="term" value="P:regulation of gene expression"/>
    <property type="evidence" value="ECO:0007669"/>
    <property type="project" value="UniProtKB-ARBA"/>
</dbReference>
<evidence type="ECO:0000256" key="9">
    <source>
        <dbReference type="ARBA" id="ARBA00023242"/>
    </source>
</evidence>